<dbReference type="SUPFAM" id="SSF50621">
    <property type="entry name" value="Alanine racemase C-terminal domain-like"/>
    <property type="match status" value="1"/>
</dbReference>
<dbReference type="SUPFAM" id="SSF51419">
    <property type="entry name" value="PLP-binding barrel"/>
    <property type="match status" value="1"/>
</dbReference>
<dbReference type="CDD" id="cd00622">
    <property type="entry name" value="PLPDE_III_ODC"/>
    <property type="match status" value="1"/>
</dbReference>
<reference evidence="11" key="1">
    <citation type="journal article" date="2014" name="Genome Announc.">
        <title>De novo whole-genome sequence and genome annotation of Lichtheimia ramosa.</title>
        <authorList>
            <person name="Linde J."/>
            <person name="Schwartze V."/>
            <person name="Binder U."/>
            <person name="Lass-Florl C."/>
            <person name="Voigt K."/>
            <person name="Horn F."/>
        </authorList>
    </citation>
    <scope>NUCLEOTIDE SEQUENCE</scope>
    <source>
        <strain evidence="11">JMRC FSU:6197</strain>
    </source>
</reference>
<feature type="region of interest" description="Disordered" evidence="9">
    <location>
        <begin position="1"/>
        <end position="20"/>
    </location>
</feature>
<dbReference type="PRINTS" id="PR01182">
    <property type="entry name" value="ORNDCRBXLASE"/>
</dbReference>
<evidence type="ECO:0000256" key="6">
    <source>
        <dbReference type="ARBA" id="ARBA00034138"/>
    </source>
</evidence>
<accession>A0A077WDH8</accession>
<comment type="cofactor">
    <cofactor evidence="1">
        <name>pyridoxal 5'-phosphate</name>
        <dbReference type="ChEBI" id="CHEBI:597326"/>
    </cofactor>
</comment>
<dbReference type="InterPro" id="IPR002433">
    <property type="entry name" value="Orn_de-COase"/>
</dbReference>
<dbReference type="InterPro" id="IPR029066">
    <property type="entry name" value="PLP-binding_barrel"/>
</dbReference>
<proteinExistence type="inferred from homology"/>
<gene>
    <name evidence="11" type="ORF">LRAMOSA07217</name>
</gene>
<comment type="catalytic activity">
    <reaction evidence="8">
        <text>L-ornithine + H(+) = putrescine + CO2</text>
        <dbReference type="Rhea" id="RHEA:22964"/>
        <dbReference type="ChEBI" id="CHEBI:15378"/>
        <dbReference type="ChEBI" id="CHEBI:16526"/>
        <dbReference type="ChEBI" id="CHEBI:46911"/>
        <dbReference type="ChEBI" id="CHEBI:326268"/>
        <dbReference type="EC" id="4.1.1.17"/>
    </reaction>
</comment>
<dbReference type="EMBL" id="LK023315">
    <property type="protein sequence ID" value="CDS04625.1"/>
    <property type="molecule type" value="Genomic_DNA"/>
</dbReference>
<evidence type="ECO:0000256" key="8">
    <source>
        <dbReference type="ARBA" id="ARBA00049127"/>
    </source>
</evidence>
<dbReference type="FunFam" id="3.20.20.10:FF:000005">
    <property type="entry name" value="Ornithine decarboxylase"/>
    <property type="match status" value="1"/>
</dbReference>
<dbReference type="InterPro" id="IPR022644">
    <property type="entry name" value="De-COase2_N"/>
</dbReference>
<dbReference type="PROSITE" id="PS00879">
    <property type="entry name" value="ODR_DC_2_2"/>
    <property type="match status" value="1"/>
</dbReference>
<evidence type="ECO:0000313" key="11">
    <source>
        <dbReference type="EMBL" id="CDS04625.1"/>
    </source>
</evidence>
<keyword evidence="3" id="KW-0663">Pyridoxal phosphate</keyword>
<comment type="pathway">
    <text evidence="5">Amine and polyamine biosynthesis; putrescine biosynthesis via L-ornithine pathway; putrescine from L-ornithine: step 1/1.</text>
</comment>
<organism evidence="11">
    <name type="scientific">Lichtheimia ramosa</name>
    <dbReference type="NCBI Taxonomy" id="688394"/>
    <lineage>
        <taxon>Eukaryota</taxon>
        <taxon>Fungi</taxon>
        <taxon>Fungi incertae sedis</taxon>
        <taxon>Mucoromycota</taxon>
        <taxon>Mucoromycotina</taxon>
        <taxon>Mucoromycetes</taxon>
        <taxon>Mucorales</taxon>
        <taxon>Lichtheimiaceae</taxon>
        <taxon>Lichtheimia</taxon>
    </lineage>
</organism>
<feature type="compositionally biased region" description="Low complexity" evidence="9">
    <location>
        <begin position="8"/>
        <end position="18"/>
    </location>
</feature>
<comment type="subunit">
    <text evidence="7">Homodimer. Only the dimer is catalytically active, as the active sites are constructed of residues from both monomers.</text>
</comment>
<dbReference type="AlphaFoldDB" id="A0A077WDH8"/>
<dbReference type="GO" id="GO:0004586">
    <property type="term" value="F:ornithine decarboxylase activity"/>
    <property type="evidence" value="ECO:0007669"/>
    <property type="project" value="UniProtKB-EC"/>
</dbReference>
<dbReference type="InterPro" id="IPR009006">
    <property type="entry name" value="Ala_racemase/Decarboxylase_C"/>
</dbReference>
<dbReference type="PRINTS" id="PR01179">
    <property type="entry name" value="ODADCRBXLASE"/>
</dbReference>
<evidence type="ECO:0000256" key="4">
    <source>
        <dbReference type="ARBA" id="ARBA00023239"/>
    </source>
</evidence>
<dbReference type="PROSITE" id="PS00878">
    <property type="entry name" value="ODR_DC_2_1"/>
    <property type="match status" value="1"/>
</dbReference>
<evidence type="ECO:0000256" key="2">
    <source>
        <dbReference type="ARBA" id="ARBA00008872"/>
    </source>
</evidence>
<dbReference type="InterPro" id="IPR000183">
    <property type="entry name" value="Orn/DAP/Arg_de-COase"/>
</dbReference>
<evidence type="ECO:0000256" key="1">
    <source>
        <dbReference type="ARBA" id="ARBA00001933"/>
    </source>
</evidence>
<dbReference type="Gene3D" id="3.20.20.10">
    <property type="entry name" value="Alanine racemase"/>
    <property type="match status" value="1"/>
</dbReference>
<protein>
    <recommendedName>
        <fullName evidence="6">ornithine decarboxylase</fullName>
        <ecNumber evidence="6">4.1.1.17</ecNumber>
    </recommendedName>
</protein>
<keyword evidence="4" id="KW-0456">Lyase</keyword>
<evidence type="ECO:0000256" key="5">
    <source>
        <dbReference type="ARBA" id="ARBA00034115"/>
    </source>
</evidence>
<dbReference type="EC" id="4.1.1.17" evidence="6"/>
<dbReference type="InterPro" id="IPR022657">
    <property type="entry name" value="De-COase2_CS"/>
</dbReference>
<sequence length="461" mass="51429">MPSDADTVHVSSPSSHTSQRTLKSFLPVDYECPPSQAKDTSALNCMSVNRSLPSSNKNTLPEPMIYQTMQQKIQEWSEENDECFAVCDLGDVYRQHMRWKRHLPRVEPFYAVKCNDDPRILDLLVSLGIGFDCASKFEMQPLLEQHQIHPSRVIFACPCKPVSHIQYAAKHHVSLMTFDNVEELYKIKEHYPKAELILRIFTDNSKAYADISAKFGAHMESVDELLLKALELELPVVGVSFHIGTGCMDASAFIDALSSARSVFDQATSIGHNMSILDLGGGFPGVGLKGQTTFENVANVVREQLDALFPSDIRVIAEPGRFYVSTAFTTCTRIMGKRSTMTAQKQKHIMYYLLDGVFGLFGAVPAKNLTPVAKVMTRNGKLIQGRDRDTLECEQTHESSIWGPTSTPWDCITQNAKLPDLQVGDWLYWPNMGAYTYAVASHGFSGFPVPSVTYVDTSNHL</sequence>
<evidence type="ECO:0000256" key="9">
    <source>
        <dbReference type="SAM" id="MobiDB-lite"/>
    </source>
</evidence>
<dbReference type="OrthoDB" id="5034579at2759"/>
<dbReference type="InterPro" id="IPR022653">
    <property type="entry name" value="De-COase2_pyr-phos_BS"/>
</dbReference>
<name>A0A077WDH8_9FUNG</name>
<dbReference type="Gene3D" id="2.40.37.10">
    <property type="entry name" value="Lyase, Ornithine Decarboxylase, Chain A, domain 1"/>
    <property type="match status" value="1"/>
</dbReference>
<dbReference type="GO" id="GO:0005737">
    <property type="term" value="C:cytoplasm"/>
    <property type="evidence" value="ECO:0007669"/>
    <property type="project" value="TreeGrafter"/>
</dbReference>
<dbReference type="PANTHER" id="PTHR11482">
    <property type="entry name" value="ARGININE/DIAMINOPIMELATE/ORNITHINE DECARBOXYLASE"/>
    <property type="match status" value="1"/>
</dbReference>
<comment type="similarity">
    <text evidence="2">Belongs to the Orn/Lys/Arg decarboxylase class-II family.</text>
</comment>
<feature type="domain" description="Orn/DAP/Arg decarboxylase 2 N-terminal" evidence="10">
    <location>
        <begin position="89"/>
        <end position="325"/>
    </location>
</feature>
<evidence type="ECO:0000259" key="10">
    <source>
        <dbReference type="Pfam" id="PF02784"/>
    </source>
</evidence>
<dbReference type="PANTHER" id="PTHR11482:SF6">
    <property type="entry name" value="ORNITHINE DECARBOXYLASE 1-RELATED"/>
    <property type="match status" value="1"/>
</dbReference>
<evidence type="ECO:0000256" key="3">
    <source>
        <dbReference type="ARBA" id="ARBA00022898"/>
    </source>
</evidence>
<dbReference type="GO" id="GO:0033387">
    <property type="term" value="P:putrescine biosynthetic process from arginine, via ornithine"/>
    <property type="evidence" value="ECO:0007669"/>
    <property type="project" value="TreeGrafter"/>
</dbReference>
<dbReference type="Pfam" id="PF02784">
    <property type="entry name" value="Orn_Arg_deC_N"/>
    <property type="match status" value="1"/>
</dbReference>
<evidence type="ECO:0000256" key="7">
    <source>
        <dbReference type="ARBA" id="ARBA00046672"/>
    </source>
</evidence>